<evidence type="ECO:0000256" key="1">
    <source>
        <dbReference type="SAM" id="MobiDB-lite"/>
    </source>
</evidence>
<dbReference type="AlphaFoldDB" id="A2E230"/>
<dbReference type="RefSeq" id="XP_001325467.1">
    <property type="nucleotide sequence ID" value="XM_001325432.1"/>
</dbReference>
<sequence length="190" mass="21041">MSLPSNWSHQLASITKAPLPLPQKKTNSKTSRTTGSIDPIDKESIPVEGGAAAPKQIPHLSKIPRPQGKGIARSSSACQARTSFRNTAKNILSAQAAQRAFENYTTKQTNLARKILNDEAKFERRQRTHSQIITSPVRLQDAQFQDNFVTEEVYNNAKKSNNNVPILPKSKLPSELSLKDADGGRVYYWG</sequence>
<dbReference type="InParanoid" id="A2E230"/>
<gene>
    <name evidence="2" type="ORF">TVAG_463770</name>
</gene>
<name>A2E230_TRIV3</name>
<organism evidence="2 3">
    <name type="scientific">Trichomonas vaginalis (strain ATCC PRA-98 / G3)</name>
    <dbReference type="NCBI Taxonomy" id="412133"/>
    <lineage>
        <taxon>Eukaryota</taxon>
        <taxon>Metamonada</taxon>
        <taxon>Parabasalia</taxon>
        <taxon>Trichomonadida</taxon>
        <taxon>Trichomonadidae</taxon>
        <taxon>Trichomonas</taxon>
    </lineage>
</organism>
<dbReference type="VEuPathDB" id="TrichDB:TVAGG3_1049080"/>
<dbReference type="EMBL" id="DS113288">
    <property type="protein sequence ID" value="EAY13244.1"/>
    <property type="molecule type" value="Genomic_DNA"/>
</dbReference>
<reference evidence="2" key="2">
    <citation type="journal article" date="2007" name="Science">
        <title>Draft genome sequence of the sexually transmitted pathogen Trichomonas vaginalis.</title>
        <authorList>
            <person name="Carlton J.M."/>
            <person name="Hirt R.P."/>
            <person name="Silva J.C."/>
            <person name="Delcher A.L."/>
            <person name="Schatz M."/>
            <person name="Zhao Q."/>
            <person name="Wortman J.R."/>
            <person name="Bidwell S.L."/>
            <person name="Alsmark U.C.M."/>
            <person name="Besteiro S."/>
            <person name="Sicheritz-Ponten T."/>
            <person name="Noel C.J."/>
            <person name="Dacks J.B."/>
            <person name="Foster P.G."/>
            <person name="Simillion C."/>
            <person name="Van de Peer Y."/>
            <person name="Miranda-Saavedra D."/>
            <person name="Barton G.J."/>
            <person name="Westrop G.D."/>
            <person name="Mueller S."/>
            <person name="Dessi D."/>
            <person name="Fiori P.L."/>
            <person name="Ren Q."/>
            <person name="Paulsen I."/>
            <person name="Zhang H."/>
            <person name="Bastida-Corcuera F.D."/>
            <person name="Simoes-Barbosa A."/>
            <person name="Brown M.T."/>
            <person name="Hayes R.D."/>
            <person name="Mukherjee M."/>
            <person name="Okumura C.Y."/>
            <person name="Schneider R."/>
            <person name="Smith A.J."/>
            <person name="Vanacova S."/>
            <person name="Villalvazo M."/>
            <person name="Haas B.J."/>
            <person name="Pertea M."/>
            <person name="Feldblyum T.V."/>
            <person name="Utterback T.R."/>
            <person name="Shu C.L."/>
            <person name="Osoegawa K."/>
            <person name="de Jong P.J."/>
            <person name="Hrdy I."/>
            <person name="Horvathova L."/>
            <person name="Zubacova Z."/>
            <person name="Dolezal P."/>
            <person name="Malik S.B."/>
            <person name="Logsdon J.M. Jr."/>
            <person name="Henze K."/>
            <person name="Gupta A."/>
            <person name="Wang C.C."/>
            <person name="Dunne R.L."/>
            <person name="Upcroft J.A."/>
            <person name="Upcroft P."/>
            <person name="White O."/>
            <person name="Salzberg S.L."/>
            <person name="Tang P."/>
            <person name="Chiu C.-H."/>
            <person name="Lee Y.-S."/>
            <person name="Embley T.M."/>
            <person name="Coombs G.H."/>
            <person name="Mottram J.C."/>
            <person name="Tachezy J."/>
            <person name="Fraser-Liggett C.M."/>
            <person name="Johnson P.J."/>
        </authorList>
    </citation>
    <scope>NUCLEOTIDE SEQUENCE [LARGE SCALE GENOMIC DNA]</scope>
    <source>
        <strain evidence="2">G3</strain>
    </source>
</reference>
<dbReference type="VEuPathDB" id="TrichDB:TVAG_463770"/>
<dbReference type="Proteomes" id="UP000001542">
    <property type="component" value="Unassembled WGS sequence"/>
</dbReference>
<feature type="region of interest" description="Disordered" evidence="1">
    <location>
        <begin position="1"/>
        <end position="53"/>
    </location>
</feature>
<evidence type="ECO:0000313" key="2">
    <source>
        <dbReference type="EMBL" id="EAY13244.1"/>
    </source>
</evidence>
<keyword evidence="3" id="KW-1185">Reference proteome</keyword>
<reference evidence="2" key="1">
    <citation type="submission" date="2006-10" db="EMBL/GenBank/DDBJ databases">
        <authorList>
            <person name="Amadeo P."/>
            <person name="Zhao Q."/>
            <person name="Wortman J."/>
            <person name="Fraser-Liggett C."/>
            <person name="Carlton J."/>
        </authorList>
    </citation>
    <scope>NUCLEOTIDE SEQUENCE</scope>
    <source>
        <strain evidence="2">G3</strain>
    </source>
</reference>
<protein>
    <submittedName>
        <fullName evidence="2">Uncharacterized protein</fullName>
    </submittedName>
</protein>
<dbReference type="KEGG" id="tva:4771220"/>
<proteinExistence type="predicted"/>
<evidence type="ECO:0000313" key="3">
    <source>
        <dbReference type="Proteomes" id="UP000001542"/>
    </source>
</evidence>
<feature type="compositionally biased region" description="Polar residues" evidence="1">
    <location>
        <begin position="1"/>
        <end position="13"/>
    </location>
</feature>
<feature type="compositionally biased region" description="Polar residues" evidence="1">
    <location>
        <begin position="24"/>
        <end position="36"/>
    </location>
</feature>
<accession>A2E230</accession>